<evidence type="ECO:0000256" key="7">
    <source>
        <dbReference type="ARBA" id="ARBA00023136"/>
    </source>
</evidence>
<keyword evidence="4" id="KW-0050">Antiport</keyword>
<evidence type="ECO:0000313" key="11">
    <source>
        <dbReference type="Proteomes" id="UP000290289"/>
    </source>
</evidence>
<keyword evidence="5 9" id="KW-0812">Transmembrane</keyword>
<feature type="compositionally biased region" description="Low complexity" evidence="8">
    <location>
        <begin position="162"/>
        <end position="193"/>
    </location>
</feature>
<dbReference type="InterPro" id="IPR037185">
    <property type="entry name" value="EmrE-like"/>
</dbReference>
<proteinExistence type="inferred from homology"/>
<feature type="compositionally biased region" description="Polar residues" evidence="8">
    <location>
        <begin position="61"/>
        <end position="75"/>
    </location>
</feature>
<dbReference type="PANTHER" id="PTHR10778:SF55">
    <property type="entry name" value="UDP-GALACTOSE TRANSPORTER"/>
    <property type="match status" value="1"/>
</dbReference>
<dbReference type="AlphaFoldDB" id="A0A498K3Z6"/>
<evidence type="ECO:0000256" key="3">
    <source>
        <dbReference type="ARBA" id="ARBA00022448"/>
    </source>
</evidence>
<dbReference type="InterPro" id="IPR013657">
    <property type="entry name" value="SCL35B1-4/HUT1"/>
</dbReference>
<evidence type="ECO:0000313" key="10">
    <source>
        <dbReference type="EMBL" id="RXI01044.1"/>
    </source>
</evidence>
<keyword evidence="7 9" id="KW-0472">Membrane</keyword>
<accession>A0A498K3Z6</accession>
<protein>
    <submittedName>
        <fullName evidence="10">Uncharacterized protein</fullName>
    </submittedName>
</protein>
<dbReference type="PANTHER" id="PTHR10778">
    <property type="entry name" value="SOLUTE CARRIER FAMILY 35 MEMBER B"/>
    <property type="match status" value="1"/>
</dbReference>
<evidence type="ECO:0000256" key="4">
    <source>
        <dbReference type="ARBA" id="ARBA00022449"/>
    </source>
</evidence>
<comment type="caution">
    <text evidence="10">The sequence shown here is derived from an EMBL/GenBank/DDBJ whole genome shotgun (WGS) entry which is preliminary data.</text>
</comment>
<feature type="transmembrane region" description="Helical" evidence="9">
    <location>
        <begin position="656"/>
        <end position="674"/>
    </location>
</feature>
<organism evidence="10 11">
    <name type="scientific">Malus domestica</name>
    <name type="common">Apple</name>
    <name type="synonym">Pyrus malus</name>
    <dbReference type="NCBI Taxonomy" id="3750"/>
    <lineage>
        <taxon>Eukaryota</taxon>
        <taxon>Viridiplantae</taxon>
        <taxon>Streptophyta</taxon>
        <taxon>Embryophyta</taxon>
        <taxon>Tracheophyta</taxon>
        <taxon>Spermatophyta</taxon>
        <taxon>Magnoliopsida</taxon>
        <taxon>eudicotyledons</taxon>
        <taxon>Gunneridae</taxon>
        <taxon>Pentapetalae</taxon>
        <taxon>rosids</taxon>
        <taxon>fabids</taxon>
        <taxon>Rosales</taxon>
        <taxon>Rosaceae</taxon>
        <taxon>Amygdaloideae</taxon>
        <taxon>Maleae</taxon>
        <taxon>Malus</taxon>
    </lineage>
</organism>
<feature type="transmembrane region" description="Helical" evidence="9">
    <location>
        <begin position="718"/>
        <end position="735"/>
    </location>
</feature>
<name>A0A498K3Z6_MALDO</name>
<dbReference type="SUPFAM" id="SSF103481">
    <property type="entry name" value="Multidrug resistance efflux transporter EmrE"/>
    <property type="match status" value="1"/>
</dbReference>
<dbReference type="Proteomes" id="UP000290289">
    <property type="component" value="Chromosome 4"/>
</dbReference>
<dbReference type="GO" id="GO:0000139">
    <property type="term" value="C:Golgi membrane"/>
    <property type="evidence" value="ECO:0007669"/>
    <property type="project" value="TreeGrafter"/>
</dbReference>
<feature type="transmembrane region" description="Helical" evidence="9">
    <location>
        <begin position="627"/>
        <end position="644"/>
    </location>
</feature>
<feature type="transmembrane region" description="Helical" evidence="9">
    <location>
        <begin position="535"/>
        <end position="555"/>
    </location>
</feature>
<feature type="region of interest" description="Disordered" evidence="8">
    <location>
        <begin position="59"/>
        <end position="78"/>
    </location>
</feature>
<feature type="transmembrane region" description="Helical" evidence="9">
    <location>
        <begin position="567"/>
        <end position="589"/>
    </location>
</feature>
<evidence type="ECO:0000256" key="5">
    <source>
        <dbReference type="ARBA" id="ARBA00022692"/>
    </source>
</evidence>
<evidence type="ECO:0000256" key="6">
    <source>
        <dbReference type="ARBA" id="ARBA00022989"/>
    </source>
</evidence>
<comment type="subcellular location">
    <subcellularLocation>
        <location evidence="1">Membrane</location>
        <topology evidence="1">Multi-pass membrane protein</topology>
    </subcellularLocation>
</comment>
<evidence type="ECO:0000256" key="2">
    <source>
        <dbReference type="ARBA" id="ARBA00008349"/>
    </source>
</evidence>
<dbReference type="EMBL" id="RDQH01000330">
    <property type="protein sequence ID" value="RXI01044.1"/>
    <property type="molecule type" value="Genomic_DNA"/>
</dbReference>
<feature type="transmembrane region" description="Helical" evidence="9">
    <location>
        <begin position="680"/>
        <end position="698"/>
    </location>
</feature>
<comment type="similarity">
    <text evidence="2">Belongs to the nucleotide-sugar transporter family. UDP-galactose:UMP antiporter (TC 2.A.7.11) subfamily.</text>
</comment>
<gene>
    <name evidence="10" type="ORF">DVH24_001278</name>
</gene>
<evidence type="ECO:0000256" key="9">
    <source>
        <dbReference type="SAM" id="Phobius"/>
    </source>
</evidence>
<keyword evidence="3" id="KW-0813">Transport</keyword>
<keyword evidence="6 9" id="KW-1133">Transmembrane helix</keyword>
<feature type="region of interest" description="Disordered" evidence="8">
    <location>
        <begin position="151"/>
        <end position="218"/>
    </location>
</feature>
<sequence>MDFRKPNAIQQRPVLLKDFLMDDLSSCSSNGFKSFPRRQFCTTTVRFLLDIEFKSSSSSSQLSTHKYPSRITSQKPVLHRSRSRAAAACDAFINAVKSLPSPPSVRRGVVLLLPKSLSRRLRRKRFWKKQSKEEKKEENDIGRWRLFSEFLHDEPPPSDQNTTTTAKTVVTVSRHSTSTRSRGSDGNSSSSNSWAESEFTLSSQSSGGNDGVDVKTTNLVKDKVSEKVGGEVGEGEVGEDSVSMAWPTTTTSCSPQNDKVLINFLTHISHNLYNDTWCTAPCTDHIENFLWSWIVRLKKFFIVIGIRVVHHVFYISDKIFHEGWLNNKEEKEQFSPVSVLDCPFEDEDDDHARSPFSRSLACMQGTQQKLMRNIRRIENLAQQEPVDLEQRMKAIMDSEAEAEARASLMHTANCHAEQVNKTEEKTSNKLVSLKAEKVVMDLCSETIVEKKSDESAVMREAVEDWINGESQELLLGWEVEEGRKVYVKDMENEWGSCKELDCERQEVGLELEAEMKNEDDERFLFGISLSDRPRWQQFIICSSGFFFGYLVNGICEEYVYNRLEFSYGWYFTFVQGFVYIALMYLQGFAPKKMVNPWKTYVKLSAVLMGSQGLTKGSLAWLNYPAQIMFKSTKVLPVMVMGAFVPGLRRKYPIQEYISATLLVMGLILFTLADAKTSPNFSMAGVIMISGALIMDAFLGNLQEAIFTLNPGTTQTEMLFCSTVVGLPFLLPPMILTGELVKAWNSCSEHPYVYGVLVFEALATYVGQVSVLSLIALFGAATTAMITTARKAVTLLLSYMIFTKPLTGQHGTGLLLIAMGITMKTLPENKVPGRGVISHTVAKYAKSFKLGKRKTENETEEFQ</sequence>
<keyword evidence="11" id="KW-1185">Reference proteome</keyword>
<dbReference type="GO" id="GO:0046964">
    <property type="term" value="F:3'-phosphoadenosine 5'-phosphosulfate transmembrane transporter activity"/>
    <property type="evidence" value="ECO:0007669"/>
    <property type="project" value="TreeGrafter"/>
</dbReference>
<dbReference type="GO" id="GO:0015297">
    <property type="term" value="F:antiporter activity"/>
    <property type="evidence" value="ECO:0007669"/>
    <property type="project" value="UniProtKB-KW"/>
</dbReference>
<evidence type="ECO:0000256" key="1">
    <source>
        <dbReference type="ARBA" id="ARBA00004141"/>
    </source>
</evidence>
<dbReference type="GO" id="GO:0005789">
    <property type="term" value="C:endoplasmic reticulum membrane"/>
    <property type="evidence" value="ECO:0007669"/>
    <property type="project" value="TreeGrafter"/>
</dbReference>
<reference evidence="10 11" key="1">
    <citation type="submission" date="2018-10" db="EMBL/GenBank/DDBJ databases">
        <title>A high-quality apple genome assembly.</title>
        <authorList>
            <person name="Hu J."/>
        </authorList>
    </citation>
    <scope>NUCLEOTIDE SEQUENCE [LARGE SCALE GENOMIC DNA]</scope>
    <source>
        <strain evidence="11">cv. HFTH1</strain>
        <tissue evidence="10">Young leaf</tissue>
    </source>
</reference>
<dbReference type="Pfam" id="PF08449">
    <property type="entry name" value="UAA"/>
    <property type="match status" value="1"/>
</dbReference>
<evidence type="ECO:0000256" key="8">
    <source>
        <dbReference type="SAM" id="MobiDB-lite"/>
    </source>
</evidence>
<feature type="transmembrane region" description="Helical" evidence="9">
    <location>
        <begin position="755"/>
        <end position="780"/>
    </location>
</feature>